<gene>
    <name evidence="6" type="ORF">GCM10008942_09930</name>
</gene>
<dbReference type="InterPro" id="IPR035938">
    <property type="entry name" value="Hemerythrin-like_sf"/>
</dbReference>
<dbReference type="Gene3D" id="1.20.120.50">
    <property type="entry name" value="Hemerythrin-like"/>
    <property type="match status" value="1"/>
</dbReference>
<sequence length="151" mass="17550">MFHKQTSLAGTAVEDWDLAPAAVAVGILIFDVEHREMLGHLRRLYDGLAEGRPERQVRQTVADLLAVAKAHFHHEEEYMRMLDYSDYRRHSDDHYALGAKLQNFMDEMFATDASAERNLAEVRAFLKKWLLEHILEHDRSFANFLARKGIR</sequence>
<accession>A0ABP3PAD9</accession>
<name>A0ABP3PAD9_9PROT</name>
<dbReference type="InterPro" id="IPR050669">
    <property type="entry name" value="Hemerythrin"/>
</dbReference>
<evidence type="ECO:0000256" key="1">
    <source>
        <dbReference type="ARBA" id="ARBA00010587"/>
    </source>
</evidence>
<proteinExistence type="inferred from homology"/>
<keyword evidence="3" id="KW-0479">Metal-binding</keyword>
<dbReference type="Pfam" id="PF01814">
    <property type="entry name" value="Hemerythrin"/>
    <property type="match status" value="1"/>
</dbReference>
<organism evidence="6 7">
    <name type="scientific">Rhizomicrobium electricum</name>
    <dbReference type="NCBI Taxonomy" id="480070"/>
    <lineage>
        <taxon>Bacteria</taxon>
        <taxon>Pseudomonadati</taxon>
        <taxon>Pseudomonadota</taxon>
        <taxon>Alphaproteobacteria</taxon>
        <taxon>Micropepsales</taxon>
        <taxon>Micropepsaceae</taxon>
        <taxon>Rhizomicrobium</taxon>
    </lineage>
</organism>
<feature type="domain" description="Hemerythrin-like" evidence="5">
    <location>
        <begin position="27"/>
        <end position="141"/>
    </location>
</feature>
<evidence type="ECO:0000313" key="6">
    <source>
        <dbReference type="EMBL" id="GAA0563507.1"/>
    </source>
</evidence>
<dbReference type="RefSeq" id="WP_166932616.1">
    <property type="nucleotide sequence ID" value="NZ_BAAADD010000002.1"/>
</dbReference>
<protein>
    <recommendedName>
        <fullName evidence="5">Hemerythrin-like domain-containing protein</fullName>
    </recommendedName>
</protein>
<keyword evidence="2" id="KW-0561">Oxygen transport</keyword>
<reference evidence="7" key="1">
    <citation type="journal article" date="2019" name="Int. J. Syst. Evol. Microbiol.">
        <title>The Global Catalogue of Microorganisms (GCM) 10K type strain sequencing project: providing services to taxonomists for standard genome sequencing and annotation.</title>
        <authorList>
            <consortium name="The Broad Institute Genomics Platform"/>
            <consortium name="The Broad Institute Genome Sequencing Center for Infectious Disease"/>
            <person name="Wu L."/>
            <person name="Ma J."/>
        </authorList>
    </citation>
    <scope>NUCLEOTIDE SEQUENCE [LARGE SCALE GENOMIC DNA]</scope>
    <source>
        <strain evidence="7">JCM 15089</strain>
    </source>
</reference>
<evidence type="ECO:0000256" key="3">
    <source>
        <dbReference type="ARBA" id="ARBA00022723"/>
    </source>
</evidence>
<keyword evidence="7" id="KW-1185">Reference proteome</keyword>
<dbReference type="InterPro" id="IPR012312">
    <property type="entry name" value="Hemerythrin-like"/>
</dbReference>
<comment type="similarity">
    <text evidence="1">Belongs to the hemerythrin family.</text>
</comment>
<dbReference type="Proteomes" id="UP001499951">
    <property type="component" value="Unassembled WGS sequence"/>
</dbReference>
<dbReference type="InterPro" id="IPR016131">
    <property type="entry name" value="Haemerythrin_Fe_BS"/>
</dbReference>
<dbReference type="PANTHER" id="PTHR37164:SF1">
    <property type="entry name" value="BACTERIOHEMERYTHRIN"/>
    <property type="match status" value="1"/>
</dbReference>
<evidence type="ECO:0000313" key="7">
    <source>
        <dbReference type="Proteomes" id="UP001499951"/>
    </source>
</evidence>
<dbReference type="NCBIfam" id="TIGR02481">
    <property type="entry name" value="hemeryth_dom"/>
    <property type="match status" value="1"/>
</dbReference>
<evidence type="ECO:0000256" key="4">
    <source>
        <dbReference type="ARBA" id="ARBA00023004"/>
    </source>
</evidence>
<keyword evidence="4" id="KW-0408">Iron</keyword>
<evidence type="ECO:0000259" key="5">
    <source>
        <dbReference type="Pfam" id="PF01814"/>
    </source>
</evidence>
<dbReference type="PANTHER" id="PTHR37164">
    <property type="entry name" value="BACTERIOHEMERYTHRIN"/>
    <property type="match status" value="1"/>
</dbReference>
<dbReference type="EMBL" id="BAAADD010000002">
    <property type="protein sequence ID" value="GAA0563507.1"/>
    <property type="molecule type" value="Genomic_DNA"/>
</dbReference>
<dbReference type="NCBIfam" id="NF033749">
    <property type="entry name" value="bact_hemeryth"/>
    <property type="match status" value="1"/>
</dbReference>
<dbReference type="CDD" id="cd12107">
    <property type="entry name" value="Hemerythrin"/>
    <property type="match status" value="1"/>
</dbReference>
<dbReference type="InterPro" id="IPR012827">
    <property type="entry name" value="Hemerythrin_metal-bd"/>
</dbReference>
<evidence type="ECO:0000256" key="2">
    <source>
        <dbReference type="ARBA" id="ARBA00022621"/>
    </source>
</evidence>
<dbReference type="SUPFAM" id="SSF47188">
    <property type="entry name" value="Hemerythrin-like"/>
    <property type="match status" value="1"/>
</dbReference>
<dbReference type="PROSITE" id="PS00550">
    <property type="entry name" value="HEMERYTHRINS"/>
    <property type="match status" value="1"/>
</dbReference>
<keyword evidence="2" id="KW-0813">Transport</keyword>
<comment type="caution">
    <text evidence="6">The sequence shown here is derived from an EMBL/GenBank/DDBJ whole genome shotgun (WGS) entry which is preliminary data.</text>
</comment>